<name>A0AAN9N2V0_CANGL</name>
<dbReference type="EMBL" id="JAYMYQ010000001">
    <property type="protein sequence ID" value="KAK7362228.1"/>
    <property type="molecule type" value="Genomic_DNA"/>
</dbReference>
<gene>
    <name evidence="1" type="ORF">VNO77_04336</name>
</gene>
<reference evidence="1 2" key="1">
    <citation type="submission" date="2024-01" db="EMBL/GenBank/DDBJ databases">
        <title>The genomes of 5 underutilized Papilionoideae crops provide insights into root nodulation and disease resistanc.</title>
        <authorList>
            <person name="Jiang F."/>
        </authorList>
    </citation>
    <scope>NUCLEOTIDE SEQUENCE [LARGE SCALE GENOMIC DNA]</scope>
    <source>
        <strain evidence="1">LVBAO_FW01</strain>
        <tissue evidence="1">Leaves</tissue>
    </source>
</reference>
<proteinExistence type="predicted"/>
<dbReference type="Proteomes" id="UP001367508">
    <property type="component" value="Unassembled WGS sequence"/>
</dbReference>
<accession>A0AAN9N2V0</accession>
<dbReference type="AlphaFoldDB" id="A0AAN9N2V0"/>
<keyword evidence="2" id="KW-1185">Reference proteome</keyword>
<protein>
    <submittedName>
        <fullName evidence="1">Uncharacterized protein</fullName>
    </submittedName>
</protein>
<organism evidence="1 2">
    <name type="scientific">Canavalia gladiata</name>
    <name type="common">Sword bean</name>
    <name type="synonym">Dolichos gladiatus</name>
    <dbReference type="NCBI Taxonomy" id="3824"/>
    <lineage>
        <taxon>Eukaryota</taxon>
        <taxon>Viridiplantae</taxon>
        <taxon>Streptophyta</taxon>
        <taxon>Embryophyta</taxon>
        <taxon>Tracheophyta</taxon>
        <taxon>Spermatophyta</taxon>
        <taxon>Magnoliopsida</taxon>
        <taxon>eudicotyledons</taxon>
        <taxon>Gunneridae</taxon>
        <taxon>Pentapetalae</taxon>
        <taxon>rosids</taxon>
        <taxon>fabids</taxon>
        <taxon>Fabales</taxon>
        <taxon>Fabaceae</taxon>
        <taxon>Papilionoideae</taxon>
        <taxon>50 kb inversion clade</taxon>
        <taxon>NPAAA clade</taxon>
        <taxon>indigoferoid/millettioid clade</taxon>
        <taxon>Phaseoleae</taxon>
        <taxon>Canavalia</taxon>
    </lineage>
</organism>
<evidence type="ECO:0000313" key="2">
    <source>
        <dbReference type="Proteomes" id="UP001367508"/>
    </source>
</evidence>
<evidence type="ECO:0000313" key="1">
    <source>
        <dbReference type="EMBL" id="KAK7362228.1"/>
    </source>
</evidence>
<comment type="caution">
    <text evidence="1">The sequence shown here is derived from an EMBL/GenBank/DDBJ whole genome shotgun (WGS) entry which is preliminary data.</text>
</comment>
<sequence length="117" mass="13363">MADPRKFENGQRKVEGRGWQSWPAADLLVLSKRLPHAPQVSFFTHTFSLLDYCVTSIGAGSVVRMHHESIEVYSMRRNSRSEIYCYASTFQFITLACVDLVASELLMVRGSFIHLHQ</sequence>